<keyword evidence="4" id="KW-0788">Thiol protease</keyword>
<name>A0A501PC98_9PROT</name>
<dbReference type="SUPFAM" id="SSF54001">
    <property type="entry name" value="Cysteine proteinases"/>
    <property type="match status" value="1"/>
</dbReference>
<dbReference type="Gene3D" id="3.90.1720.10">
    <property type="entry name" value="endopeptidase domain like (from Nostoc punctiforme)"/>
    <property type="match status" value="1"/>
</dbReference>
<proteinExistence type="inferred from homology"/>
<comment type="caution">
    <text evidence="6">The sequence shown here is derived from an EMBL/GenBank/DDBJ whole genome shotgun (WGS) entry which is preliminary data.</text>
</comment>
<comment type="similarity">
    <text evidence="1">Belongs to the peptidase C40 family.</text>
</comment>
<dbReference type="InterPro" id="IPR000064">
    <property type="entry name" value="NLP_P60_dom"/>
</dbReference>
<dbReference type="PANTHER" id="PTHR47053:SF1">
    <property type="entry name" value="MUREIN DD-ENDOPEPTIDASE MEPH-RELATED"/>
    <property type="match status" value="1"/>
</dbReference>
<dbReference type="GO" id="GO:0008234">
    <property type="term" value="F:cysteine-type peptidase activity"/>
    <property type="evidence" value="ECO:0007669"/>
    <property type="project" value="UniProtKB-KW"/>
</dbReference>
<dbReference type="GO" id="GO:0006508">
    <property type="term" value="P:proteolysis"/>
    <property type="evidence" value="ECO:0007669"/>
    <property type="project" value="UniProtKB-KW"/>
</dbReference>
<dbReference type="InterPro" id="IPR038765">
    <property type="entry name" value="Papain-like_cys_pep_sf"/>
</dbReference>
<evidence type="ECO:0000313" key="7">
    <source>
        <dbReference type="Proteomes" id="UP000319148"/>
    </source>
</evidence>
<dbReference type="PANTHER" id="PTHR47053">
    <property type="entry name" value="MUREIN DD-ENDOPEPTIDASE MEPH-RELATED"/>
    <property type="match status" value="1"/>
</dbReference>
<dbReference type="InterPro" id="IPR051202">
    <property type="entry name" value="Peptidase_C40"/>
</dbReference>
<dbReference type="Proteomes" id="UP000319148">
    <property type="component" value="Unassembled WGS sequence"/>
</dbReference>
<dbReference type="RefSeq" id="WP_139942134.1">
    <property type="nucleotide sequence ID" value="NZ_JBHSYP010000005.1"/>
</dbReference>
<evidence type="ECO:0000313" key="6">
    <source>
        <dbReference type="EMBL" id="TPD57818.1"/>
    </source>
</evidence>
<organism evidence="6 7">
    <name type="scientific">Emcibacter nanhaiensis</name>
    <dbReference type="NCBI Taxonomy" id="1505037"/>
    <lineage>
        <taxon>Bacteria</taxon>
        <taxon>Pseudomonadati</taxon>
        <taxon>Pseudomonadota</taxon>
        <taxon>Alphaproteobacteria</taxon>
        <taxon>Emcibacterales</taxon>
        <taxon>Emcibacteraceae</taxon>
        <taxon>Emcibacter</taxon>
    </lineage>
</organism>
<evidence type="ECO:0000256" key="3">
    <source>
        <dbReference type="ARBA" id="ARBA00022801"/>
    </source>
</evidence>
<dbReference type="OrthoDB" id="9813368at2"/>
<keyword evidence="2" id="KW-0645">Protease</keyword>
<sequence>MSQGSPDNRITPYRKDLAADFLKETVQADKYVPGSRYQVARGLAPLHGVPDAHTALVSQLLYGEIFTVYEIRDGWAWGQAARDQYVGYCPIDFLSPDIFTSTHHVDALSTHIYAEPDPKSEPVEHIYQMSEVSVADPTQVKGFVQLVDGNWIYGTHINNQYGVDPVAEALKLLYAPYLWGGKSCAGLDCSALIQLAFATTGVFVPRDSDQQEAAIGTILGDDEVPQRGDVAFFPGHVGFMLDDMHLLHANAHHMRVSIDPLKDVINIVSFQTDQEPLRCIKRPSPAEDA</sequence>
<protein>
    <submittedName>
        <fullName evidence="6">NlpC/P60 family protein</fullName>
    </submittedName>
</protein>
<dbReference type="EMBL" id="VFIY01000018">
    <property type="protein sequence ID" value="TPD57818.1"/>
    <property type="molecule type" value="Genomic_DNA"/>
</dbReference>
<evidence type="ECO:0000256" key="4">
    <source>
        <dbReference type="ARBA" id="ARBA00022807"/>
    </source>
</evidence>
<dbReference type="Pfam" id="PF18348">
    <property type="entry name" value="SH3_16"/>
    <property type="match status" value="1"/>
</dbReference>
<dbReference type="AlphaFoldDB" id="A0A501PC98"/>
<evidence type="ECO:0000259" key="5">
    <source>
        <dbReference type="PROSITE" id="PS51935"/>
    </source>
</evidence>
<evidence type="ECO:0000256" key="2">
    <source>
        <dbReference type="ARBA" id="ARBA00022670"/>
    </source>
</evidence>
<dbReference type="InterPro" id="IPR041382">
    <property type="entry name" value="SH3_16"/>
</dbReference>
<dbReference type="PROSITE" id="PS51935">
    <property type="entry name" value="NLPC_P60"/>
    <property type="match status" value="1"/>
</dbReference>
<evidence type="ECO:0000256" key="1">
    <source>
        <dbReference type="ARBA" id="ARBA00007074"/>
    </source>
</evidence>
<reference evidence="7" key="1">
    <citation type="submission" date="2019-06" db="EMBL/GenBank/DDBJ databases">
        <title>The complete genome of Emcibacter congregatus ZYLT.</title>
        <authorList>
            <person name="Zhao Z."/>
        </authorList>
    </citation>
    <scope>NUCLEOTIDE SEQUENCE [LARGE SCALE GENOMIC DNA]</scope>
    <source>
        <strain evidence="7">MCCC 1A06723</strain>
    </source>
</reference>
<keyword evidence="7" id="KW-1185">Reference proteome</keyword>
<gene>
    <name evidence="6" type="ORF">FIV46_17090</name>
</gene>
<keyword evidence="3" id="KW-0378">Hydrolase</keyword>
<accession>A0A501PC98</accession>
<dbReference type="Pfam" id="PF00877">
    <property type="entry name" value="NLPC_P60"/>
    <property type="match status" value="1"/>
</dbReference>
<feature type="domain" description="NlpC/P60" evidence="5">
    <location>
        <begin position="159"/>
        <end position="281"/>
    </location>
</feature>